<dbReference type="Gene3D" id="1.20.1250.20">
    <property type="entry name" value="MFS general substrate transporter like domains"/>
    <property type="match status" value="1"/>
</dbReference>
<evidence type="ECO:0000259" key="6">
    <source>
        <dbReference type="PROSITE" id="PS50850"/>
    </source>
</evidence>
<feature type="transmembrane region" description="Helical" evidence="5">
    <location>
        <begin position="80"/>
        <end position="98"/>
    </location>
</feature>
<feature type="domain" description="Major facilitator superfamily (MFS) profile" evidence="6">
    <location>
        <begin position="11"/>
        <end position="399"/>
    </location>
</feature>
<evidence type="ECO:0000313" key="8">
    <source>
        <dbReference type="Proteomes" id="UP001501231"/>
    </source>
</evidence>
<name>A0ABN3JX38_9ACTN</name>
<feature type="transmembrane region" description="Helical" evidence="5">
    <location>
        <begin position="375"/>
        <end position="395"/>
    </location>
</feature>
<feature type="transmembrane region" description="Helical" evidence="5">
    <location>
        <begin position="52"/>
        <end position="73"/>
    </location>
</feature>
<comment type="caution">
    <text evidence="7">The sequence shown here is derived from an EMBL/GenBank/DDBJ whole genome shotgun (WGS) entry which is preliminary data.</text>
</comment>
<dbReference type="InterPro" id="IPR020846">
    <property type="entry name" value="MFS_dom"/>
</dbReference>
<keyword evidence="3 5" id="KW-1133">Transmembrane helix</keyword>
<comment type="subcellular location">
    <subcellularLocation>
        <location evidence="1">Cell membrane</location>
        <topology evidence="1">Multi-pass membrane protein</topology>
    </subcellularLocation>
</comment>
<feature type="transmembrane region" description="Helical" evidence="5">
    <location>
        <begin position="352"/>
        <end position="369"/>
    </location>
</feature>
<evidence type="ECO:0000256" key="2">
    <source>
        <dbReference type="ARBA" id="ARBA00022692"/>
    </source>
</evidence>
<feature type="transmembrane region" description="Helical" evidence="5">
    <location>
        <begin position="137"/>
        <end position="157"/>
    </location>
</feature>
<dbReference type="InterPro" id="IPR011701">
    <property type="entry name" value="MFS"/>
</dbReference>
<accession>A0ABN3JX38</accession>
<dbReference type="PANTHER" id="PTHR23523:SF2">
    <property type="entry name" value="2-NITROIMIDAZOLE TRANSPORTER"/>
    <property type="match status" value="1"/>
</dbReference>
<dbReference type="Proteomes" id="UP001501231">
    <property type="component" value="Unassembled WGS sequence"/>
</dbReference>
<dbReference type="EMBL" id="BAAARW010000026">
    <property type="protein sequence ID" value="GAA2442836.1"/>
    <property type="molecule type" value="Genomic_DNA"/>
</dbReference>
<dbReference type="RefSeq" id="WP_344594706.1">
    <property type="nucleotide sequence ID" value="NZ_BAAARW010000026.1"/>
</dbReference>
<evidence type="ECO:0000256" key="1">
    <source>
        <dbReference type="ARBA" id="ARBA00004651"/>
    </source>
</evidence>
<feature type="transmembrane region" description="Helical" evidence="5">
    <location>
        <begin position="259"/>
        <end position="279"/>
    </location>
</feature>
<sequence length="431" mass="44479">MTSSPRINRATAVWTFIGLVLLTVNLRAAITGISPMLGDLREVFGLSGIEVSVLTTLPVLCLGLFATLAPVLARRLGAEPAIAVSLLLITAGIVLRVVPARAALFAGTVLAGAGIAMGNVLMPAVIKRVFPRRVGSLTGMAMMLMATSGAIAAGLAVPMNDTAGWRWALAIWAVPSLVAALAWGPLAVGGHRRTRAASDGPSGATASAPADQGSLLRSPLAWHITAFMGLAALMFYVLMSWLPQIMRDHGQPPATAGSMVSVMMIIGIPLGFFVPVLAARVRDQRPLVTAITVIMAAGLAGLLMFPGAAWVWVAVLGTATGSAFPLGFTLLSLRSPSPTVAARLSGMAQCGGYLLAGLGPLAVGVLHSATGGWQVSLGLLLALVVPELVFGWLAARPGFVRLDPVPPKAVEHLIEPKNVPRAPTPERTAAL</sequence>
<dbReference type="PROSITE" id="PS50850">
    <property type="entry name" value="MFS"/>
    <property type="match status" value="1"/>
</dbReference>
<dbReference type="SUPFAM" id="SSF103473">
    <property type="entry name" value="MFS general substrate transporter"/>
    <property type="match status" value="1"/>
</dbReference>
<evidence type="ECO:0000256" key="3">
    <source>
        <dbReference type="ARBA" id="ARBA00022989"/>
    </source>
</evidence>
<evidence type="ECO:0000256" key="4">
    <source>
        <dbReference type="ARBA" id="ARBA00023136"/>
    </source>
</evidence>
<feature type="transmembrane region" description="Helical" evidence="5">
    <location>
        <begin position="311"/>
        <end position="331"/>
    </location>
</feature>
<reference evidence="7 8" key="1">
    <citation type="journal article" date="2019" name="Int. J. Syst. Evol. Microbiol.">
        <title>The Global Catalogue of Microorganisms (GCM) 10K type strain sequencing project: providing services to taxonomists for standard genome sequencing and annotation.</title>
        <authorList>
            <consortium name="The Broad Institute Genomics Platform"/>
            <consortium name="The Broad Institute Genome Sequencing Center for Infectious Disease"/>
            <person name="Wu L."/>
            <person name="Ma J."/>
        </authorList>
    </citation>
    <scope>NUCLEOTIDE SEQUENCE [LARGE SCALE GENOMIC DNA]</scope>
    <source>
        <strain evidence="7 8">JCM 3325</strain>
    </source>
</reference>
<evidence type="ECO:0000313" key="7">
    <source>
        <dbReference type="EMBL" id="GAA2442836.1"/>
    </source>
</evidence>
<keyword evidence="2 5" id="KW-0812">Transmembrane</keyword>
<feature type="transmembrane region" description="Helical" evidence="5">
    <location>
        <begin position="220"/>
        <end position="239"/>
    </location>
</feature>
<dbReference type="CDD" id="cd17339">
    <property type="entry name" value="MFS_NIMT_CynX_like"/>
    <property type="match status" value="1"/>
</dbReference>
<evidence type="ECO:0000256" key="5">
    <source>
        <dbReference type="SAM" id="Phobius"/>
    </source>
</evidence>
<dbReference type="InterPro" id="IPR052524">
    <property type="entry name" value="MFS_Cyanate_Porter"/>
</dbReference>
<dbReference type="PANTHER" id="PTHR23523">
    <property type="match status" value="1"/>
</dbReference>
<gene>
    <name evidence="7" type="ORF">GCM10010191_69020</name>
</gene>
<protein>
    <submittedName>
        <fullName evidence="7">MFS transporter</fullName>
    </submittedName>
</protein>
<proteinExistence type="predicted"/>
<feature type="transmembrane region" description="Helical" evidence="5">
    <location>
        <begin position="169"/>
        <end position="188"/>
    </location>
</feature>
<feature type="transmembrane region" description="Helical" evidence="5">
    <location>
        <begin position="286"/>
        <end position="305"/>
    </location>
</feature>
<feature type="transmembrane region" description="Helical" evidence="5">
    <location>
        <begin position="104"/>
        <end position="125"/>
    </location>
</feature>
<organism evidence="7 8">
    <name type="scientific">Actinomadura vinacea</name>
    <dbReference type="NCBI Taxonomy" id="115336"/>
    <lineage>
        <taxon>Bacteria</taxon>
        <taxon>Bacillati</taxon>
        <taxon>Actinomycetota</taxon>
        <taxon>Actinomycetes</taxon>
        <taxon>Streptosporangiales</taxon>
        <taxon>Thermomonosporaceae</taxon>
        <taxon>Actinomadura</taxon>
    </lineage>
</organism>
<keyword evidence="8" id="KW-1185">Reference proteome</keyword>
<dbReference type="InterPro" id="IPR036259">
    <property type="entry name" value="MFS_trans_sf"/>
</dbReference>
<dbReference type="Pfam" id="PF07690">
    <property type="entry name" value="MFS_1"/>
    <property type="match status" value="1"/>
</dbReference>
<keyword evidence="4 5" id="KW-0472">Membrane</keyword>